<protein>
    <recommendedName>
        <fullName evidence="3">Aminotransferase, class I/II</fullName>
    </recommendedName>
</protein>
<dbReference type="PANTHER" id="PTHR43799">
    <property type="entry name" value="AMINOTRANSFERASE, PUTATIVE-RELATED"/>
    <property type="match status" value="1"/>
</dbReference>
<evidence type="ECO:0008006" key="3">
    <source>
        <dbReference type="Google" id="ProtNLM"/>
    </source>
</evidence>
<dbReference type="Gene3D" id="3.40.640.10">
    <property type="entry name" value="Type I PLP-dependent aspartate aminotransferase-like (Major domain)"/>
    <property type="match status" value="1"/>
</dbReference>
<dbReference type="Pfam" id="PF12897">
    <property type="entry name" value="Asp_aminotransf"/>
    <property type="match status" value="1"/>
</dbReference>
<proteinExistence type="predicted"/>
<dbReference type="Proteomes" id="UP000016662">
    <property type="component" value="Unassembled WGS sequence"/>
</dbReference>
<name>U2M041_9FIRM</name>
<evidence type="ECO:0000313" key="1">
    <source>
        <dbReference type="EMBL" id="ERJ95104.1"/>
    </source>
</evidence>
<keyword evidence="2" id="KW-1185">Reference proteome</keyword>
<dbReference type="InterPro" id="IPR024551">
    <property type="entry name" value="AspAT_Ic"/>
</dbReference>
<gene>
    <name evidence="1" type="ORF">RUMCAL_01708</name>
</gene>
<evidence type="ECO:0000313" key="2">
    <source>
        <dbReference type="Proteomes" id="UP000016662"/>
    </source>
</evidence>
<dbReference type="STRING" id="411473.RUMCAL_01708"/>
<dbReference type="InterPro" id="IPR015421">
    <property type="entry name" value="PyrdxlP-dep_Trfase_major"/>
</dbReference>
<organism evidence="1 2">
    <name type="scientific">Ruminococcus callidus ATCC 27760</name>
    <dbReference type="NCBI Taxonomy" id="411473"/>
    <lineage>
        <taxon>Bacteria</taxon>
        <taxon>Bacillati</taxon>
        <taxon>Bacillota</taxon>
        <taxon>Clostridia</taxon>
        <taxon>Eubacteriales</taxon>
        <taxon>Oscillospiraceae</taxon>
        <taxon>Ruminococcus</taxon>
    </lineage>
</organism>
<dbReference type="eggNOG" id="COG1167">
    <property type="taxonomic scope" value="Bacteria"/>
</dbReference>
<sequence>MRVAEMNREALEAFAADCKKQYEAFQAQGLKLDMSRGKPSPKQLDLTNGITNCLSEDDYKAENGLDCRNYGCLDGLPEAKAFFAPMLGVKPEDVIVCGNSSLNIMYWAMSLAMTNGVMGSKPWGKYDKVKVLCPVPGYDRHFAVSEFLGMELVNVPMKEDGPDMDIVEKLVAEDDTIKAIWCVPMYSNPGGVVYSDAVVKRFAALKPKAKDFRIFWDNAYCVHHLVDNPPVQANLLEEAKKAGNEDICYMFASTSKITHPGSGIAVIAASQNNLAYLKKALGFSTIGYDKMNQLRHLRFFGGKFENLVEHMKKHKALIAPKFQIVESTLEQELADLDIANWSNPQGGYFISFNQKGCAKRIVSLCKEAGVVLTGAGASFPHGVDPEDENIRISPTFPTEEELQKAMDVFVCAAKLAAAEQALAK</sequence>
<dbReference type="InterPro" id="IPR015422">
    <property type="entry name" value="PyrdxlP-dep_Trfase_small"/>
</dbReference>
<dbReference type="CDD" id="cd00609">
    <property type="entry name" value="AAT_like"/>
    <property type="match status" value="1"/>
</dbReference>
<dbReference type="Gene3D" id="3.90.1150.10">
    <property type="entry name" value="Aspartate Aminotransferase, domain 1"/>
    <property type="match status" value="1"/>
</dbReference>
<dbReference type="PANTHER" id="PTHR43799:SF1">
    <property type="entry name" value="ASPARTATE AMINOTRANSFERASE"/>
    <property type="match status" value="1"/>
</dbReference>
<dbReference type="AlphaFoldDB" id="U2M041"/>
<accession>U2M041</accession>
<dbReference type="GO" id="GO:0004069">
    <property type="term" value="F:L-aspartate:2-oxoglutarate aminotransferase activity"/>
    <property type="evidence" value="ECO:0007669"/>
    <property type="project" value="InterPro"/>
</dbReference>
<dbReference type="OrthoDB" id="9802328at2"/>
<reference evidence="1 2" key="1">
    <citation type="submission" date="2013-07" db="EMBL/GenBank/DDBJ databases">
        <authorList>
            <person name="Weinstock G."/>
            <person name="Sodergren E."/>
            <person name="Wylie T."/>
            <person name="Fulton L."/>
            <person name="Fulton R."/>
            <person name="Fronick C."/>
            <person name="O'Laughlin M."/>
            <person name="Godfrey J."/>
            <person name="Miner T."/>
            <person name="Herter B."/>
            <person name="Appelbaum E."/>
            <person name="Cordes M."/>
            <person name="Lek S."/>
            <person name="Wollam A."/>
            <person name="Pepin K.H."/>
            <person name="Palsikar V.B."/>
            <person name="Mitreva M."/>
            <person name="Wilson R.K."/>
        </authorList>
    </citation>
    <scope>NUCLEOTIDE SEQUENCE [LARGE SCALE GENOMIC DNA]</scope>
    <source>
        <strain evidence="1 2">ATCC 27760</strain>
    </source>
</reference>
<dbReference type="RefSeq" id="WP_021683177.1">
    <property type="nucleotide sequence ID" value="NZ_KI260467.1"/>
</dbReference>
<dbReference type="SUPFAM" id="SSF53383">
    <property type="entry name" value="PLP-dependent transferases"/>
    <property type="match status" value="1"/>
</dbReference>
<dbReference type="EMBL" id="AWVF01000217">
    <property type="protein sequence ID" value="ERJ95104.1"/>
    <property type="molecule type" value="Genomic_DNA"/>
</dbReference>
<dbReference type="HOGENOM" id="CLU_635914_0_0_9"/>
<dbReference type="InterPro" id="IPR015424">
    <property type="entry name" value="PyrdxlP-dep_Trfase"/>
</dbReference>
<dbReference type="PATRIC" id="fig|411473.3.peg.1394"/>
<comment type="caution">
    <text evidence="1">The sequence shown here is derived from an EMBL/GenBank/DDBJ whole genome shotgun (WGS) entry which is preliminary data.</text>
</comment>